<dbReference type="InParanoid" id="D7T9R9"/>
<reference evidence="3" key="1">
    <citation type="journal article" date="2007" name="Nature">
        <title>The grapevine genome sequence suggests ancestral hexaploidization in major angiosperm phyla.</title>
        <authorList>
            <consortium name="The French-Italian Public Consortium for Grapevine Genome Characterization."/>
            <person name="Jaillon O."/>
            <person name="Aury J.-M."/>
            <person name="Noel B."/>
            <person name="Policriti A."/>
            <person name="Clepet C."/>
            <person name="Casagrande A."/>
            <person name="Choisne N."/>
            <person name="Aubourg S."/>
            <person name="Vitulo N."/>
            <person name="Jubin C."/>
            <person name="Vezzi A."/>
            <person name="Legeai F."/>
            <person name="Hugueney P."/>
            <person name="Dasilva C."/>
            <person name="Horner D."/>
            <person name="Mica E."/>
            <person name="Jublot D."/>
            <person name="Poulain J."/>
            <person name="Bruyere C."/>
            <person name="Billault A."/>
            <person name="Segurens B."/>
            <person name="Gouyvenoux M."/>
            <person name="Ugarte E."/>
            <person name="Cattonaro F."/>
            <person name="Anthouard V."/>
            <person name="Vico V."/>
            <person name="Del Fabbro C."/>
            <person name="Alaux M."/>
            <person name="Di Gaspero G."/>
            <person name="Dumas V."/>
            <person name="Felice N."/>
            <person name="Paillard S."/>
            <person name="Juman I."/>
            <person name="Moroldo M."/>
            <person name="Scalabrin S."/>
            <person name="Canaguier A."/>
            <person name="Le Clainche I."/>
            <person name="Malacrida G."/>
            <person name="Durand E."/>
            <person name="Pesole G."/>
            <person name="Laucou V."/>
            <person name="Chatelet P."/>
            <person name="Merdinoglu D."/>
            <person name="Delledonne M."/>
            <person name="Pezzotti M."/>
            <person name="Lecharny A."/>
            <person name="Scarpelli C."/>
            <person name="Artiguenave F."/>
            <person name="Pe M.E."/>
            <person name="Valle G."/>
            <person name="Morgante M."/>
            <person name="Caboche M."/>
            <person name="Adam-Blondon A.-F."/>
            <person name="Weissenbach J."/>
            <person name="Quetier F."/>
            <person name="Wincker P."/>
        </authorList>
    </citation>
    <scope>NUCLEOTIDE SEQUENCE [LARGE SCALE GENOMIC DNA]</scope>
    <source>
        <strain evidence="3">cv. Pinot noir / PN40024</strain>
    </source>
</reference>
<sequence length="95" mass="10909">MSILFYSSSLLYFIVLMLTYIPKIIKKETMNSGCSTDLILPRRCIMIKKDLPTGPGYMNEYMEYGEPNGEIDHRFSSARSQMFRAYRTTAAFGGE</sequence>
<evidence type="ECO:0000256" key="1">
    <source>
        <dbReference type="SAM" id="Phobius"/>
    </source>
</evidence>
<dbReference type="EMBL" id="FN595752">
    <property type="protein sequence ID" value="CBI27241.3"/>
    <property type="molecule type" value="Genomic_DNA"/>
</dbReference>
<dbReference type="AlphaFoldDB" id="D7T9R9"/>
<name>D7T9R9_VITVI</name>
<evidence type="ECO:0000313" key="3">
    <source>
        <dbReference type="Proteomes" id="UP000009183"/>
    </source>
</evidence>
<feature type="transmembrane region" description="Helical" evidence="1">
    <location>
        <begin position="6"/>
        <end position="25"/>
    </location>
</feature>
<protein>
    <submittedName>
        <fullName evidence="2">Uncharacterized protein</fullName>
    </submittedName>
</protein>
<gene>
    <name evidence="2" type="ordered locus">VIT_01s0011g01010</name>
</gene>
<accession>D7T9R9</accession>
<keyword evidence="1" id="KW-0472">Membrane</keyword>
<dbReference type="Proteomes" id="UP000009183">
    <property type="component" value="Chromosome 1"/>
</dbReference>
<keyword evidence="1" id="KW-1133">Transmembrane helix</keyword>
<evidence type="ECO:0000313" key="2">
    <source>
        <dbReference type="EMBL" id="CBI27241.3"/>
    </source>
</evidence>
<dbReference type="PaxDb" id="29760-VIT_01s0011g01010.t01"/>
<organism evidence="2 3">
    <name type="scientific">Vitis vinifera</name>
    <name type="common">Grape</name>
    <dbReference type="NCBI Taxonomy" id="29760"/>
    <lineage>
        <taxon>Eukaryota</taxon>
        <taxon>Viridiplantae</taxon>
        <taxon>Streptophyta</taxon>
        <taxon>Embryophyta</taxon>
        <taxon>Tracheophyta</taxon>
        <taxon>Spermatophyta</taxon>
        <taxon>Magnoliopsida</taxon>
        <taxon>eudicotyledons</taxon>
        <taxon>Gunneridae</taxon>
        <taxon>Pentapetalae</taxon>
        <taxon>rosids</taxon>
        <taxon>Vitales</taxon>
        <taxon>Vitaceae</taxon>
        <taxon>Viteae</taxon>
        <taxon>Vitis</taxon>
    </lineage>
</organism>
<proteinExistence type="predicted"/>
<dbReference type="HOGENOM" id="CLU_2377031_0_0_1"/>
<keyword evidence="1" id="KW-0812">Transmembrane</keyword>
<keyword evidence="3" id="KW-1185">Reference proteome</keyword>